<gene>
    <name evidence="1" type="ORF">SCLCIDRAFT_1216372</name>
</gene>
<reference evidence="1 2" key="1">
    <citation type="submission" date="2014-04" db="EMBL/GenBank/DDBJ databases">
        <authorList>
            <consortium name="DOE Joint Genome Institute"/>
            <person name="Kuo A."/>
            <person name="Kohler A."/>
            <person name="Nagy L.G."/>
            <person name="Floudas D."/>
            <person name="Copeland A."/>
            <person name="Barry K.W."/>
            <person name="Cichocki N."/>
            <person name="Veneault-Fourrey C."/>
            <person name="LaButti K."/>
            <person name="Lindquist E.A."/>
            <person name="Lipzen A."/>
            <person name="Lundell T."/>
            <person name="Morin E."/>
            <person name="Murat C."/>
            <person name="Sun H."/>
            <person name="Tunlid A."/>
            <person name="Henrissat B."/>
            <person name="Grigoriev I.V."/>
            <person name="Hibbett D.S."/>
            <person name="Martin F."/>
            <person name="Nordberg H.P."/>
            <person name="Cantor M.N."/>
            <person name="Hua S.X."/>
        </authorList>
    </citation>
    <scope>NUCLEOTIDE SEQUENCE [LARGE SCALE GENOMIC DNA]</scope>
    <source>
        <strain evidence="1 2">Foug A</strain>
    </source>
</reference>
<dbReference type="InParanoid" id="A0A0C3DY31"/>
<accession>A0A0C3DY31</accession>
<evidence type="ECO:0000313" key="2">
    <source>
        <dbReference type="Proteomes" id="UP000053989"/>
    </source>
</evidence>
<evidence type="ECO:0000313" key="1">
    <source>
        <dbReference type="EMBL" id="KIM61069.1"/>
    </source>
</evidence>
<dbReference type="AlphaFoldDB" id="A0A0C3DY31"/>
<organism evidence="1 2">
    <name type="scientific">Scleroderma citrinum Foug A</name>
    <dbReference type="NCBI Taxonomy" id="1036808"/>
    <lineage>
        <taxon>Eukaryota</taxon>
        <taxon>Fungi</taxon>
        <taxon>Dikarya</taxon>
        <taxon>Basidiomycota</taxon>
        <taxon>Agaricomycotina</taxon>
        <taxon>Agaricomycetes</taxon>
        <taxon>Agaricomycetidae</taxon>
        <taxon>Boletales</taxon>
        <taxon>Sclerodermatineae</taxon>
        <taxon>Sclerodermataceae</taxon>
        <taxon>Scleroderma</taxon>
    </lineage>
</organism>
<proteinExistence type="predicted"/>
<sequence>MKIITHHIPQTISVHLSTPQSTDKTPIWHTHALPDMSTPCIQIYPTLRPVNAETEARGLRPARYAGPTLYTTIVATVTISIWARGVWAGDGAQRSVLGVHGWDGVGHVRHGRMDTGTCMD</sequence>
<dbReference type="Proteomes" id="UP000053989">
    <property type="component" value="Unassembled WGS sequence"/>
</dbReference>
<reference evidence="2" key="2">
    <citation type="submission" date="2015-01" db="EMBL/GenBank/DDBJ databases">
        <title>Evolutionary Origins and Diversification of the Mycorrhizal Mutualists.</title>
        <authorList>
            <consortium name="DOE Joint Genome Institute"/>
            <consortium name="Mycorrhizal Genomics Consortium"/>
            <person name="Kohler A."/>
            <person name="Kuo A."/>
            <person name="Nagy L.G."/>
            <person name="Floudas D."/>
            <person name="Copeland A."/>
            <person name="Barry K.W."/>
            <person name="Cichocki N."/>
            <person name="Veneault-Fourrey C."/>
            <person name="LaButti K."/>
            <person name="Lindquist E.A."/>
            <person name="Lipzen A."/>
            <person name="Lundell T."/>
            <person name="Morin E."/>
            <person name="Murat C."/>
            <person name="Riley R."/>
            <person name="Ohm R."/>
            <person name="Sun H."/>
            <person name="Tunlid A."/>
            <person name="Henrissat B."/>
            <person name="Grigoriev I.V."/>
            <person name="Hibbett D.S."/>
            <person name="Martin F."/>
        </authorList>
    </citation>
    <scope>NUCLEOTIDE SEQUENCE [LARGE SCALE GENOMIC DNA]</scope>
    <source>
        <strain evidence="2">Foug A</strain>
    </source>
</reference>
<dbReference type="EMBL" id="KN822056">
    <property type="protein sequence ID" value="KIM61069.1"/>
    <property type="molecule type" value="Genomic_DNA"/>
</dbReference>
<keyword evidence="2" id="KW-1185">Reference proteome</keyword>
<dbReference type="HOGENOM" id="CLU_2051033_0_0_1"/>
<name>A0A0C3DY31_9AGAM</name>
<protein>
    <submittedName>
        <fullName evidence="1">Uncharacterized protein</fullName>
    </submittedName>
</protein>